<dbReference type="Gene3D" id="3.90.850.10">
    <property type="entry name" value="Fumarylacetoacetase-like, C-terminal domain"/>
    <property type="match status" value="1"/>
</dbReference>
<evidence type="ECO:0000313" key="4">
    <source>
        <dbReference type="Proteomes" id="UP000184363"/>
    </source>
</evidence>
<name>A0A1M6TRE1_PSETH</name>
<dbReference type="STRING" id="1848.SAMN05443637_108204"/>
<protein>
    <submittedName>
        <fullName evidence="3">2-keto-4-pentenoate hydratase/2-oxohepta-3-ene-1,7-dioic acid hydratase (Catechol pathway)</fullName>
    </submittedName>
</protein>
<dbReference type="EMBL" id="FRAP01000008">
    <property type="protein sequence ID" value="SHK59535.1"/>
    <property type="molecule type" value="Genomic_DNA"/>
</dbReference>
<dbReference type="InterPro" id="IPR011234">
    <property type="entry name" value="Fumarylacetoacetase-like_C"/>
</dbReference>
<evidence type="ECO:0000256" key="1">
    <source>
        <dbReference type="ARBA" id="ARBA00022723"/>
    </source>
</evidence>
<keyword evidence="1" id="KW-0479">Metal-binding</keyword>
<dbReference type="AlphaFoldDB" id="A0A1M6TRE1"/>
<accession>A0A1M6TRE1</accession>
<dbReference type="Proteomes" id="UP000184363">
    <property type="component" value="Unassembled WGS sequence"/>
</dbReference>
<dbReference type="SUPFAM" id="SSF56529">
    <property type="entry name" value="FAH"/>
    <property type="match status" value="1"/>
</dbReference>
<organism evidence="3 4">
    <name type="scientific">Pseudonocardia thermophila</name>
    <dbReference type="NCBI Taxonomy" id="1848"/>
    <lineage>
        <taxon>Bacteria</taxon>
        <taxon>Bacillati</taxon>
        <taxon>Actinomycetota</taxon>
        <taxon>Actinomycetes</taxon>
        <taxon>Pseudonocardiales</taxon>
        <taxon>Pseudonocardiaceae</taxon>
        <taxon>Pseudonocardia</taxon>
    </lineage>
</organism>
<keyword evidence="4" id="KW-1185">Reference proteome</keyword>
<sequence>MRADAAVPAPRVLVCAGLNHRDSQRELGTPDRVEPLLFLKPVSSVIGSGAPIVCPAGIAALDVSAELAVVIGRPTRGVAPEAAMAHVAGFTCANDIAVREWMRTEEQWFAAKGADGFCPLGPRIVALDDLEDRLITLRINGEVRRSGAVGDLIWGVPELLALATRHVTLGPGDVLLTGSPAAPATARPGDHVEVVVDGIGTLSNSVVRAGEEP</sequence>
<proteinExistence type="predicted"/>
<dbReference type="PANTHER" id="PTHR11820">
    <property type="entry name" value="ACYLPYRUVASE"/>
    <property type="match status" value="1"/>
</dbReference>
<dbReference type="GO" id="GO:0046872">
    <property type="term" value="F:metal ion binding"/>
    <property type="evidence" value="ECO:0007669"/>
    <property type="project" value="UniProtKB-KW"/>
</dbReference>
<dbReference type="Pfam" id="PF01557">
    <property type="entry name" value="FAA_hydrolase"/>
    <property type="match status" value="1"/>
</dbReference>
<evidence type="ECO:0000313" key="3">
    <source>
        <dbReference type="EMBL" id="SHK59535.1"/>
    </source>
</evidence>
<dbReference type="PANTHER" id="PTHR11820:SF7">
    <property type="entry name" value="ACYLPYRUVASE FAHD1, MITOCHONDRIAL"/>
    <property type="match status" value="1"/>
</dbReference>
<dbReference type="InterPro" id="IPR036663">
    <property type="entry name" value="Fumarylacetoacetase_C_sf"/>
</dbReference>
<evidence type="ECO:0000259" key="2">
    <source>
        <dbReference type="Pfam" id="PF01557"/>
    </source>
</evidence>
<gene>
    <name evidence="3" type="ORF">SAMN05443637_108204</name>
</gene>
<dbReference type="GO" id="GO:0018773">
    <property type="term" value="F:acetylpyruvate hydrolase activity"/>
    <property type="evidence" value="ECO:0007669"/>
    <property type="project" value="TreeGrafter"/>
</dbReference>
<reference evidence="3 4" key="1">
    <citation type="submission" date="2016-11" db="EMBL/GenBank/DDBJ databases">
        <authorList>
            <person name="Jaros S."/>
            <person name="Januszkiewicz K."/>
            <person name="Wedrychowicz H."/>
        </authorList>
    </citation>
    <scope>NUCLEOTIDE SEQUENCE [LARGE SCALE GENOMIC DNA]</scope>
    <source>
        <strain evidence="3 4">DSM 43832</strain>
    </source>
</reference>
<feature type="domain" description="Fumarylacetoacetase-like C-terminal" evidence="2">
    <location>
        <begin position="14"/>
        <end position="207"/>
    </location>
</feature>